<comment type="caution">
    <text evidence="3">The sequence shown here is derived from an EMBL/GenBank/DDBJ whole genome shotgun (WGS) entry which is preliminary data.</text>
</comment>
<dbReference type="SUPFAM" id="SSF57959">
    <property type="entry name" value="Leucine zipper domain"/>
    <property type="match status" value="1"/>
</dbReference>
<dbReference type="EMBL" id="JAKWFO010000004">
    <property type="protein sequence ID" value="KAI9637548.1"/>
    <property type="molecule type" value="Genomic_DNA"/>
</dbReference>
<dbReference type="GO" id="GO:0003700">
    <property type="term" value="F:DNA-binding transcription factor activity"/>
    <property type="evidence" value="ECO:0007669"/>
    <property type="project" value="InterPro"/>
</dbReference>
<feature type="compositionally biased region" description="Basic and acidic residues" evidence="2">
    <location>
        <begin position="19"/>
        <end position="33"/>
    </location>
</feature>
<keyword evidence="4" id="KW-1185">Reference proteome</keyword>
<gene>
    <name evidence="3" type="ORF">MKK02DRAFT_43473</name>
</gene>
<dbReference type="Proteomes" id="UP001164286">
    <property type="component" value="Unassembled WGS sequence"/>
</dbReference>
<dbReference type="CDD" id="cd14688">
    <property type="entry name" value="bZIP_YAP"/>
    <property type="match status" value="1"/>
</dbReference>
<dbReference type="GeneID" id="77731647"/>
<accession>A0AA38HBY2</accession>
<feature type="coiled-coil region" evidence="1">
    <location>
        <begin position="48"/>
        <end position="75"/>
    </location>
</feature>
<dbReference type="RefSeq" id="XP_052947325.1">
    <property type="nucleotide sequence ID" value="XM_053092442.1"/>
</dbReference>
<feature type="compositionally biased region" description="Low complexity" evidence="2">
    <location>
        <begin position="280"/>
        <end position="308"/>
    </location>
</feature>
<feature type="compositionally biased region" description="Basic and acidic residues" evidence="2">
    <location>
        <begin position="131"/>
        <end position="155"/>
    </location>
</feature>
<dbReference type="AlphaFoldDB" id="A0AA38HBY2"/>
<feature type="region of interest" description="Disordered" evidence="2">
    <location>
        <begin position="240"/>
        <end position="308"/>
    </location>
</feature>
<evidence type="ECO:0000313" key="4">
    <source>
        <dbReference type="Proteomes" id="UP001164286"/>
    </source>
</evidence>
<feature type="compositionally biased region" description="Basic and acidic residues" evidence="2">
    <location>
        <begin position="106"/>
        <end position="123"/>
    </location>
</feature>
<feature type="compositionally biased region" description="Pro residues" evidence="2">
    <location>
        <begin position="249"/>
        <end position="261"/>
    </location>
</feature>
<feature type="compositionally biased region" description="Polar residues" evidence="2">
    <location>
        <begin position="1"/>
        <end position="15"/>
    </location>
</feature>
<feature type="region of interest" description="Disordered" evidence="2">
    <location>
        <begin position="75"/>
        <end position="223"/>
    </location>
</feature>
<dbReference type="InterPro" id="IPR046347">
    <property type="entry name" value="bZIP_sf"/>
</dbReference>
<evidence type="ECO:0008006" key="5">
    <source>
        <dbReference type="Google" id="ProtNLM"/>
    </source>
</evidence>
<organism evidence="3 4">
    <name type="scientific">Dioszegia hungarica</name>
    <dbReference type="NCBI Taxonomy" id="4972"/>
    <lineage>
        <taxon>Eukaryota</taxon>
        <taxon>Fungi</taxon>
        <taxon>Dikarya</taxon>
        <taxon>Basidiomycota</taxon>
        <taxon>Agaricomycotina</taxon>
        <taxon>Tremellomycetes</taxon>
        <taxon>Tremellales</taxon>
        <taxon>Bulleribasidiaceae</taxon>
        <taxon>Dioszegia</taxon>
    </lineage>
</organism>
<sequence length="443" mass="48326">MSDSGMSTPLGSSSAPAGPHKDRHEPRGRKPNDHLPPSRAREVQRAFRLRRAEHLASLEERINALEAENSQLRRLLNIPEADRPKIGTGPTGRGKSLREGGVPMSERVRARREAARAREKQNKELGLPSDPNDKADMELASDHDLDGDGGDEHEGGGGGGSRRTARDTSTISPKHNGVPSLPPLPQNPGLPLPLFQNPPDGQYNYQLPLPFDGPLSPDNPFNDFESAIFKPSAGGTPNFSNMFNLYEEPPQPHPHQLPPMPRQHSHDTHLHHHDSHSHSHPLGGPSHSSPLSPPVTSHTSHNSHISHTTAAQPELLTRLKQCCHLSDSHVVNDPGLLIFATRLCQSFPCSFGGAHPDSLTALSDSDYLLLDDSWRALRNQLDPGTDNDGENRINTGRMAAELVIRAAHSRGQGQWILCRYREGMSIKRSLVGGLVNGLGGNFE</sequence>
<proteinExistence type="predicted"/>
<feature type="compositionally biased region" description="Pro residues" evidence="2">
    <location>
        <begin position="180"/>
        <end position="191"/>
    </location>
</feature>
<protein>
    <recommendedName>
        <fullName evidence="5">BZIP domain-containing protein</fullName>
    </recommendedName>
</protein>
<name>A0AA38HBY2_9TREE</name>
<feature type="compositionally biased region" description="Basic residues" evidence="2">
    <location>
        <begin position="269"/>
        <end position="279"/>
    </location>
</feature>
<dbReference type="Gene3D" id="1.20.5.170">
    <property type="match status" value="1"/>
</dbReference>
<feature type="region of interest" description="Disordered" evidence="2">
    <location>
        <begin position="1"/>
        <end position="44"/>
    </location>
</feature>
<keyword evidence="1" id="KW-0175">Coiled coil</keyword>
<evidence type="ECO:0000313" key="3">
    <source>
        <dbReference type="EMBL" id="KAI9637548.1"/>
    </source>
</evidence>
<evidence type="ECO:0000256" key="1">
    <source>
        <dbReference type="SAM" id="Coils"/>
    </source>
</evidence>
<reference evidence="3" key="1">
    <citation type="journal article" date="2022" name="G3 (Bethesda)">
        <title>High quality genome of the basidiomycete yeast Dioszegia hungarica PDD-24b-2 isolated from cloud water.</title>
        <authorList>
            <person name="Jarrige D."/>
            <person name="Haridas S."/>
            <person name="Bleykasten-Grosshans C."/>
            <person name="Joly M."/>
            <person name="Nadalig T."/>
            <person name="Sancelme M."/>
            <person name="Vuilleumier S."/>
            <person name="Grigoriev I.V."/>
            <person name="Amato P."/>
            <person name="Bringel F."/>
        </authorList>
    </citation>
    <scope>NUCLEOTIDE SEQUENCE</scope>
    <source>
        <strain evidence="3">PDD-24b-2</strain>
    </source>
</reference>
<evidence type="ECO:0000256" key="2">
    <source>
        <dbReference type="SAM" id="MobiDB-lite"/>
    </source>
</evidence>